<evidence type="ECO:0000256" key="3">
    <source>
        <dbReference type="ARBA" id="ARBA00005225"/>
    </source>
</evidence>
<evidence type="ECO:0000256" key="14">
    <source>
        <dbReference type="HAMAP-Rule" id="MF_00215"/>
    </source>
</evidence>
<evidence type="ECO:0000256" key="8">
    <source>
        <dbReference type="ARBA" id="ARBA00022679"/>
    </source>
</evidence>
<comment type="catalytic activity">
    <reaction evidence="1 14 15">
        <text>(R)-pantothenate + ATP = (R)-4'-phosphopantothenate + ADP + H(+)</text>
        <dbReference type="Rhea" id="RHEA:16373"/>
        <dbReference type="ChEBI" id="CHEBI:10986"/>
        <dbReference type="ChEBI" id="CHEBI:15378"/>
        <dbReference type="ChEBI" id="CHEBI:29032"/>
        <dbReference type="ChEBI" id="CHEBI:30616"/>
        <dbReference type="ChEBI" id="CHEBI:456216"/>
        <dbReference type="EC" id="2.7.1.33"/>
    </reaction>
</comment>
<evidence type="ECO:0000256" key="10">
    <source>
        <dbReference type="ARBA" id="ARBA00022777"/>
    </source>
</evidence>
<protein>
    <recommendedName>
        <fullName evidence="6 14">Pantothenate kinase</fullName>
        <ecNumber evidence="5 14">2.7.1.33</ecNumber>
    </recommendedName>
    <alternativeName>
        <fullName evidence="13 14">Pantothenic acid kinase</fullName>
    </alternativeName>
</protein>
<evidence type="ECO:0000256" key="15">
    <source>
        <dbReference type="RuleBase" id="RU003530"/>
    </source>
</evidence>
<keyword evidence="9 14" id="KW-0547">Nucleotide-binding</keyword>
<sequence length="321" mass="35927">MSSPRTVSAQAPPNPFVEFDRASWSRLAASTPLPLTDADVAHLRGLGDPTDLAEVDAVYRPLSALLQLYAGGTGQLHRATSTFLGEHPTRTPYVIGIAGSVAVGKSSTARLLRELLRRWPQTPRVDLVTTDGFLYPNAELRRRGLLERKGFPESYDRRALLRFVADVKGGAEEVTAPLYDHVTYDIVPGRQQVVRRPDVLILEGLNVLAPARATTDGTSSLAVSDFFDFSIYVDARTRDIKAWYVDRFLRLRRTAFAQPDSYFRTYAGLSDDEAVARAESIWESINAPNLRQNILPTRGRARLVLTKDADHRMHRMRLRKL</sequence>
<evidence type="ECO:0000256" key="11">
    <source>
        <dbReference type="ARBA" id="ARBA00022840"/>
    </source>
</evidence>
<evidence type="ECO:0000256" key="12">
    <source>
        <dbReference type="ARBA" id="ARBA00022993"/>
    </source>
</evidence>
<keyword evidence="7 14" id="KW-0963">Cytoplasm</keyword>
<keyword evidence="12 14" id="KW-0173">Coenzyme A biosynthesis</keyword>
<keyword evidence="11 14" id="KW-0067">ATP-binding</keyword>
<evidence type="ECO:0000256" key="1">
    <source>
        <dbReference type="ARBA" id="ARBA00001206"/>
    </source>
</evidence>
<dbReference type="HAMAP" id="MF_00215">
    <property type="entry name" value="Pantothen_kinase_1"/>
    <property type="match status" value="1"/>
</dbReference>
<evidence type="ECO:0000313" key="18">
    <source>
        <dbReference type="Proteomes" id="UP001596455"/>
    </source>
</evidence>
<keyword evidence="10 14" id="KW-0418">Kinase</keyword>
<dbReference type="PIRSF" id="PIRSF000545">
    <property type="entry name" value="Pantothenate_kin"/>
    <property type="match status" value="1"/>
</dbReference>
<feature type="binding site" evidence="14">
    <location>
        <begin position="99"/>
        <end position="106"/>
    </location>
    <ligand>
        <name>ATP</name>
        <dbReference type="ChEBI" id="CHEBI:30616"/>
    </ligand>
</feature>
<comment type="caution">
    <text evidence="17">The sequence shown here is derived from an EMBL/GenBank/DDBJ whole genome shotgun (WGS) entry which is preliminary data.</text>
</comment>
<dbReference type="SUPFAM" id="SSF52540">
    <property type="entry name" value="P-loop containing nucleoside triphosphate hydrolases"/>
    <property type="match status" value="1"/>
</dbReference>
<dbReference type="GO" id="GO:0004594">
    <property type="term" value="F:pantothenate kinase activity"/>
    <property type="evidence" value="ECO:0007669"/>
    <property type="project" value="UniProtKB-EC"/>
</dbReference>
<evidence type="ECO:0000256" key="7">
    <source>
        <dbReference type="ARBA" id="ARBA00022490"/>
    </source>
</evidence>
<dbReference type="InterPro" id="IPR004566">
    <property type="entry name" value="PanK"/>
</dbReference>
<organism evidence="17 18">
    <name type="scientific">Georgenia alba</name>
    <dbReference type="NCBI Taxonomy" id="2233858"/>
    <lineage>
        <taxon>Bacteria</taxon>
        <taxon>Bacillati</taxon>
        <taxon>Actinomycetota</taxon>
        <taxon>Actinomycetes</taxon>
        <taxon>Micrococcales</taxon>
        <taxon>Bogoriellaceae</taxon>
        <taxon>Georgenia</taxon>
    </lineage>
</organism>
<dbReference type="EMBL" id="JBHTCQ010000003">
    <property type="protein sequence ID" value="MFC7406553.1"/>
    <property type="molecule type" value="Genomic_DNA"/>
</dbReference>
<name>A0ABW2QH43_9MICO</name>
<gene>
    <name evidence="14 17" type="primary">coaA</name>
    <name evidence="17" type="ORF">ACFQQL_15645</name>
</gene>
<keyword evidence="8 14" id="KW-0808">Transferase</keyword>
<proteinExistence type="inferred from homology"/>
<evidence type="ECO:0000256" key="2">
    <source>
        <dbReference type="ARBA" id="ARBA00004496"/>
    </source>
</evidence>
<keyword evidence="18" id="KW-1185">Reference proteome</keyword>
<accession>A0ABW2QH43</accession>
<dbReference type="EC" id="2.7.1.33" evidence="5 14"/>
<feature type="domain" description="Phosphoribulokinase/uridine kinase" evidence="16">
    <location>
        <begin position="94"/>
        <end position="236"/>
    </location>
</feature>
<comment type="pathway">
    <text evidence="3 14 15">Cofactor biosynthesis; coenzyme A biosynthesis; CoA from (R)-pantothenate: step 1/5.</text>
</comment>
<evidence type="ECO:0000259" key="16">
    <source>
        <dbReference type="Pfam" id="PF00485"/>
    </source>
</evidence>
<evidence type="ECO:0000256" key="13">
    <source>
        <dbReference type="ARBA" id="ARBA00032866"/>
    </source>
</evidence>
<dbReference type="InterPro" id="IPR006083">
    <property type="entry name" value="PRK/URK"/>
</dbReference>
<evidence type="ECO:0000256" key="4">
    <source>
        <dbReference type="ARBA" id="ARBA00006087"/>
    </source>
</evidence>
<dbReference type="Proteomes" id="UP001596455">
    <property type="component" value="Unassembled WGS sequence"/>
</dbReference>
<evidence type="ECO:0000313" key="17">
    <source>
        <dbReference type="EMBL" id="MFC7406553.1"/>
    </source>
</evidence>
<comment type="similarity">
    <text evidence="4 14 15">Belongs to the prokaryotic pantothenate kinase family.</text>
</comment>
<dbReference type="InterPro" id="IPR027417">
    <property type="entry name" value="P-loop_NTPase"/>
</dbReference>
<dbReference type="Gene3D" id="3.40.50.300">
    <property type="entry name" value="P-loop containing nucleotide triphosphate hydrolases"/>
    <property type="match status" value="1"/>
</dbReference>
<dbReference type="NCBIfam" id="TIGR00554">
    <property type="entry name" value="panK_bact"/>
    <property type="match status" value="1"/>
</dbReference>
<dbReference type="RefSeq" id="WP_382396054.1">
    <property type="nucleotide sequence ID" value="NZ_JBHTCQ010000003.1"/>
</dbReference>
<reference evidence="18" key="1">
    <citation type="journal article" date="2019" name="Int. J. Syst. Evol. Microbiol.">
        <title>The Global Catalogue of Microorganisms (GCM) 10K type strain sequencing project: providing services to taxonomists for standard genome sequencing and annotation.</title>
        <authorList>
            <consortium name="The Broad Institute Genomics Platform"/>
            <consortium name="The Broad Institute Genome Sequencing Center for Infectious Disease"/>
            <person name="Wu L."/>
            <person name="Ma J."/>
        </authorList>
    </citation>
    <scope>NUCLEOTIDE SEQUENCE [LARGE SCALE GENOMIC DNA]</scope>
    <source>
        <strain evidence="18">JCM 1490</strain>
    </source>
</reference>
<dbReference type="CDD" id="cd02025">
    <property type="entry name" value="PanK"/>
    <property type="match status" value="1"/>
</dbReference>
<comment type="subcellular location">
    <subcellularLocation>
        <location evidence="2 14 15">Cytoplasm</location>
    </subcellularLocation>
</comment>
<evidence type="ECO:0000256" key="6">
    <source>
        <dbReference type="ARBA" id="ARBA00015080"/>
    </source>
</evidence>
<dbReference type="Pfam" id="PF00485">
    <property type="entry name" value="PRK"/>
    <property type="match status" value="1"/>
</dbReference>
<evidence type="ECO:0000256" key="9">
    <source>
        <dbReference type="ARBA" id="ARBA00022741"/>
    </source>
</evidence>
<dbReference type="PANTHER" id="PTHR10285">
    <property type="entry name" value="URIDINE KINASE"/>
    <property type="match status" value="1"/>
</dbReference>
<evidence type="ECO:0000256" key="5">
    <source>
        <dbReference type="ARBA" id="ARBA00012102"/>
    </source>
</evidence>